<dbReference type="Pfam" id="PF07963">
    <property type="entry name" value="N_methyl"/>
    <property type="match status" value="1"/>
</dbReference>
<dbReference type="Pfam" id="PF07596">
    <property type="entry name" value="SBP_bac_10"/>
    <property type="match status" value="1"/>
</dbReference>
<dbReference type="EMBL" id="AANZ01000002">
    <property type="protein sequence ID" value="EAQ82060.1"/>
    <property type="molecule type" value="Genomic_DNA"/>
</dbReference>
<organism evidence="3 4">
    <name type="scientific">Blastopirellula marina DSM 3645</name>
    <dbReference type="NCBI Taxonomy" id="314230"/>
    <lineage>
        <taxon>Bacteria</taxon>
        <taxon>Pseudomonadati</taxon>
        <taxon>Planctomycetota</taxon>
        <taxon>Planctomycetia</taxon>
        <taxon>Pirellulales</taxon>
        <taxon>Pirellulaceae</taxon>
        <taxon>Blastopirellula</taxon>
    </lineage>
</organism>
<evidence type="ECO:0000256" key="1">
    <source>
        <dbReference type="SAM" id="Phobius"/>
    </source>
</evidence>
<name>A3ZM91_9BACT</name>
<dbReference type="InterPro" id="IPR012902">
    <property type="entry name" value="N_methyl_site"/>
</dbReference>
<dbReference type="AlphaFoldDB" id="A3ZM91"/>
<dbReference type="SUPFAM" id="SSF54523">
    <property type="entry name" value="Pili subunits"/>
    <property type="match status" value="1"/>
</dbReference>
<dbReference type="InterPro" id="IPR011453">
    <property type="entry name" value="DUF1559"/>
</dbReference>
<dbReference type="PROSITE" id="PS00409">
    <property type="entry name" value="PROKAR_NTER_METHYL"/>
    <property type="match status" value="1"/>
</dbReference>
<dbReference type="NCBIfam" id="TIGR04294">
    <property type="entry name" value="pre_pil_HX9DG"/>
    <property type="match status" value="1"/>
</dbReference>
<feature type="domain" description="DUF1559" evidence="2">
    <location>
        <begin position="50"/>
        <end position="289"/>
    </location>
</feature>
<protein>
    <recommendedName>
        <fullName evidence="2">DUF1559 domain-containing protein</fullName>
    </recommendedName>
</protein>
<dbReference type="OrthoDB" id="263324at2"/>
<dbReference type="InterPro" id="IPR027558">
    <property type="entry name" value="Pre_pil_HX9DG_C"/>
</dbReference>
<dbReference type="PANTHER" id="PTHR30093:SF2">
    <property type="entry name" value="TYPE II SECRETION SYSTEM PROTEIN H"/>
    <property type="match status" value="1"/>
</dbReference>
<feature type="transmembrane region" description="Helical" evidence="1">
    <location>
        <begin position="28"/>
        <end position="49"/>
    </location>
</feature>
<comment type="caution">
    <text evidence="3">The sequence shown here is derived from an EMBL/GenBank/DDBJ whole genome shotgun (WGS) entry which is preliminary data.</text>
</comment>
<keyword evidence="1" id="KW-0472">Membrane</keyword>
<proteinExistence type="predicted"/>
<gene>
    <name evidence="3" type="ORF">DSM3645_00060</name>
</gene>
<sequence>MHPAETIKMRRTTSSFQRRQSQSTGFTLVELLVVIAIIGVLIALLLPAVQQAREAARRSQCQNNLKQLGLGLHNFHDTFGLLPQGSYTSAAGTNYNTMSGFVPLLPFLEQGNIHDLFSIQQPVDHADNLNAVKNLVDGYFCPSRRRPEAGQTGDFMVTCSRGDYAFCAGGEGSQSNTDVKANFQGVFSRSLGLNFAAITDGLSNTIAIGEKRTEIYADNPDSVSRGNTDGPQYRWGYHATRMLKSPFSQPIVTGTWNDSDANFGSAHSTGGCFFLLCDGSVHFLPKTINWTVVQNLANRADGNPVSIP</sequence>
<dbReference type="InterPro" id="IPR045584">
    <property type="entry name" value="Pilin-like"/>
</dbReference>
<dbReference type="Proteomes" id="UP000004358">
    <property type="component" value="Unassembled WGS sequence"/>
</dbReference>
<evidence type="ECO:0000313" key="4">
    <source>
        <dbReference type="Proteomes" id="UP000004358"/>
    </source>
</evidence>
<evidence type="ECO:0000259" key="2">
    <source>
        <dbReference type="Pfam" id="PF07596"/>
    </source>
</evidence>
<accession>A3ZM91</accession>
<evidence type="ECO:0000313" key="3">
    <source>
        <dbReference type="EMBL" id="EAQ82060.1"/>
    </source>
</evidence>
<dbReference type="HOGENOM" id="CLU_041661_0_0_0"/>
<reference evidence="3 4" key="1">
    <citation type="submission" date="2006-02" db="EMBL/GenBank/DDBJ databases">
        <authorList>
            <person name="Amann R."/>
            <person name="Ferriera S."/>
            <person name="Johnson J."/>
            <person name="Kravitz S."/>
            <person name="Halpern A."/>
            <person name="Remington K."/>
            <person name="Beeson K."/>
            <person name="Tran B."/>
            <person name="Rogers Y.-H."/>
            <person name="Friedman R."/>
            <person name="Venter J.C."/>
        </authorList>
    </citation>
    <scope>NUCLEOTIDE SEQUENCE [LARGE SCALE GENOMIC DNA]</scope>
    <source>
        <strain evidence="3 4">DSM 3645</strain>
    </source>
</reference>
<dbReference type="PANTHER" id="PTHR30093">
    <property type="entry name" value="GENERAL SECRETION PATHWAY PROTEIN G"/>
    <property type="match status" value="1"/>
</dbReference>
<dbReference type="NCBIfam" id="TIGR02532">
    <property type="entry name" value="IV_pilin_GFxxxE"/>
    <property type="match status" value="1"/>
</dbReference>
<keyword evidence="1" id="KW-0812">Transmembrane</keyword>
<dbReference type="Gene3D" id="3.30.700.10">
    <property type="entry name" value="Glycoprotein, Type 4 Pilin"/>
    <property type="match status" value="1"/>
</dbReference>
<keyword evidence="1" id="KW-1133">Transmembrane helix</keyword>